<evidence type="ECO:0000256" key="2">
    <source>
        <dbReference type="ARBA" id="ARBA00023125"/>
    </source>
</evidence>
<dbReference type="InterPro" id="IPR050679">
    <property type="entry name" value="Bact_HTH_transcr_reg"/>
</dbReference>
<sequence>MDTTTTATVDLPGPRKGRTLRLAAALRAEIDSGRWQPGEPLPGGSELAAAYGVSHATVSGAIGLLKDEKLLTGPAGGRTRVANPSGDEPEEDAVRGRSKRLTDALLADIREGRLRPGDTVPPVRELAREHGTTTATAFGVITELKRKGVLTGVPGGRTRVADDPSAQQNAELADYANELRTNLTTAQLAELIRILTNTPPQERAPATALEAAEELTRATRSLRRAVRAGVPDHDQLAVQLHKAFAGLAATMKPAADLAGHHPGAAWWQRAHHDAQALAAAMANAVTPPPAR</sequence>
<dbReference type="InterPro" id="IPR036390">
    <property type="entry name" value="WH_DNA-bd_sf"/>
</dbReference>
<proteinExistence type="predicted"/>
<dbReference type="PANTHER" id="PTHR44846">
    <property type="entry name" value="MANNOSYL-D-GLYCERATE TRANSPORT/METABOLISM SYSTEM REPRESSOR MNGR-RELATED"/>
    <property type="match status" value="1"/>
</dbReference>
<evidence type="ECO:0000259" key="5">
    <source>
        <dbReference type="PROSITE" id="PS50949"/>
    </source>
</evidence>
<keyword evidence="6" id="KW-0614">Plasmid</keyword>
<geneLocation type="plasmid" evidence="6 7">
    <name>punmamed2</name>
</geneLocation>
<evidence type="ECO:0000313" key="7">
    <source>
        <dbReference type="Proteomes" id="UP001212821"/>
    </source>
</evidence>
<protein>
    <submittedName>
        <fullName evidence="6">GntR family transcriptional regulator</fullName>
    </submittedName>
</protein>
<dbReference type="Proteomes" id="UP001212821">
    <property type="component" value="Plasmid punmamed2"/>
</dbReference>
<feature type="domain" description="HTH gntR-type" evidence="5">
    <location>
        <begin position="95"/>
        <end position="163"/>
    </location>
</feature>
<feature type="domain" description="HTH gntR-type" evidence="5">
    <location>
        <begin position="16"/>
        <end position="84"/>
    </location>
</feature>
<reference evidence="6 7" key="1">
    <citation type="submission" date="2022-12" db="EMBL/GenBank/DDBJ databases">
        <title>HUAS 3-15.</title>
        <authorList>
            <person name="Mo P."/>
        </authorList>
    </citation>
    <scope>NUCLEOTIDE SEQUENCE [LARGE SCALE GENOMIC DNA]</scope>
    <source>
        <strain evidence="6 7">HUAS 3-15</strain>
        <plasmid evidence="6 7">punmamed2</plasmid>
    </source>
</reference>
<dbReference type="RefSeq" id="WP_270151593.1">
    <property type="nucleotide sequence ID" value="NZ_CP115451.1"/>
</dbReference>
<keyword evidence="2" id="KW-0238">DNA-binding</keyword>
<dbReference type="PANTHER" id="PTHR44846:SF17">
    <property type="entry name" value="GNTR-FAMILY TRANSCRIPTIONAL REGULATOR"/>
    <property type="match status" value="1"/>
</dbReference>
<evidence type="ECO:0000256" key="1">
    <source>
        <dbReference type="ARBA" id="ARBA00023015"/>
    </source>
</evidence>
<dbReference type="SMART" id="SM00345">
    <property type="entry name" value="HTH_GNTR"/>
    <property type="match status" value="2"/>
</dbReference>
<dbReference type="EMBL" id="CP115451">
    <property type="protein sequence ID" value="WBP91964.1"/>
    <property type="molecule type" value="Genomic_DNA"/>
</dbReference>
<keyword evidence="1" id="KW-0805">Transcription regulation</keyword>
<evidence type="ECO:0000313" key="6">
    <source>
        <dbReference type="EMBL" id="WBP91964.1"/>
    </source>
</evidence>
<keyword evidence="3" id="KW-0804">Transcription</keyword>
<evidence type="ECO:0000256" key="4">
    <source>
        <dbReference type="SAM" id="MobiDB-lite"/>
    </source>
</evidence>
<dbReference type="PROSITE" id="PS50949">
    <property type="entry name" value="HTH_GNTR"/>
    <property type="match status" value="2"/>
</dbReference>
<keyword evidence="7" id="KW-1185">Reference proteome</keyword>
<dbReference type="SUPFAM" id="SSF46785">
    <property type="entry name" value="Winged helix' DNA-binding domain"/>
    <property type="match status" value="2"/>
</dbReference>
<feature type="region of interest" description="Disordered" evidence="4">
    <location>
        <begin position="72"/>
        <end position="98"/>
    </location>
</feature>
<dbReference type="CDD" id="cd07377">
    <property type="entry name" value="WHTH_GntR"/>
    <property type="match status" value="1"/>
</dbReference>
<organism evidence="6 7">
    <name type="scientific">Kitasatospora cathayae</name>
    <dbReference type="NCBI Taxonomy" id="3004092"/>
    <lineage>
        <taxon>Bacteria</taxon>
        <taxon>Bacillati</taxon>
        <taxon>Actinomycetota</taxon>
        <taxon>Actinomycetes</taxon>
        <taxon>Kitasatosporales</taxon>
        <taxon>Streptomycetaceae</taxon>
        <taxon>Kitasatospora</taxon>
    </lineage>
</organism>
<accession>A0ABY7QGP7</accession>
<dbReference type="InterPro" id="IPR000524">
    <property type="entry name" value="Tscrpt_reg_HTH_GntR"/>
</dbReference>
<evidence type="ECO:0000256" key="3">
    <source>
        <dbReference type="ARBA" id="ARBA00023163"/>
    </source>
</evidence>
<dbReference type="Gene3D" id="1.10.10.10">
    <property type="entry name" value="Winged helix-like DNA-binding domain superfamily/Winged helix DNA-binding domain"/>
    <property type="match status" value="2"/>
</dbReference>
<dbReference type="InterPro" id="IPR036388">
    <property type="entry name" value="WH-like_DNA-bd_sf"/>
</dbReference>
<name>A0ABY7QGP7_9ACTN</name>
<gene>
    <name evidence="6" type="ORF">O1G21_39935</name>
</gene>
<dbReference type="Pfam" id="PF00392">
    <property type="entry name" value="GntR"/>
    <property type="match status" value="2"/>
</dbReference>